<dbReference type="AlphaFoldDB" id="A0A4R0QRC7"/>
<dbReference type="RefSeq" id="WP_131285381.1">
    <property type="nucleotide sequence ID" value="NZ_RXLP01000027.1"/>
</dbReference>
<organism evidence="5 6">
    <name type="scientific">Alloscardovia theropitheci</name>
    <dbReference type="NCBI Taxonomy" id="2496842"/>
    <lineage>
        <taxon>Bacteria</taxon>
        <taxon>Bacillati</taxon>
        <taxon>Actinomycetota</taxon>
        <taxon>Actinomycetes</taxon>
        <taxon>Bifidobacteriales</taxon>
        <taxon>Bifidobacteriaceae</taxon>
        <taxon>Alloscardovia</taxon>
    </lineage>
</organism>
<evidence type="ECO:0000256" key="3">
    <source>
        <dbReference type="ARBA" id="ARBA00022679"/>
    </source>
</evidence>
<accession>A0A4R0QRC7</accession>
<dbReference type="CDD" id="cd18095">
    <property type="entry name" value="SpoU-like_rRNA-MTase"/>
    <property type="match status" value="1"/>
</dbReference>
<dbReference type="EMBL" id="RXLP01000027">
    <property type="protein sequence ID" value="TCD53585.1"/>
    <property type="molecule type" value="Genomic_DNA"/>
</dbReference>
<dbReference type="Pfam" id="PF00588">
    <property type="entry name" value="SpoU_methylase"/>
    <property type="match status" value="1"/>
</dbReference>
<dbReference type="InterPro" id="IPR029064">
    <property type="entry name" value="Ribosomal_eL30-like_sf"/>
</dbReference>
<dbReference type="SMART" id="SM00967">
    <property type="entry name" value="SpoU_sub_bind"/>
    <property type="match status" value="1"/>
</dbReference>
<proteinExistence type="inferred from homology"/>
<dbReference type="InterPro" id="IPR051259">
    <property type="entry name" value="rRNA_Methyltransferase"/>
</dbReference>
<evidence type="ECO:0000259" key="4">
    <source>
        <dbReference type="SMART" id="SM00967"/>
    </source>
</evidence>
<feature type="domain" description="RNA 2-O ribose methyltransferase substrate binding" evidence="4">
    <location>
        <begin position="35"/>
        <end position="110"/>
    </location>
</feature>
<gene>
    <name evidence="5" type="ORF">EJ419_08065</name>
</gene>
<dbReference type="InterPro" id="IPR029026">
    <property type="entry name" value="tRNA_m1G_MTases_N"/>
</dbReference>
<dbReference type="GO" id="GO:0005737">
    <property type="term" value="C:cytoplasm"/>
    <property type="evidence" value="ECO:0007669"/>
    <property type="project" value="UniProtKB-ARBA"/>
</dbReference>
<dbReference type="Proteomes" id="UP000291289">
    <property type="component" value="Unassembled WGS sequence"/>
</dbReference>
<evidence type="ECO:0000313" key="5">
    <source>
        <dbReference type="EMBL" id="TCD53585.1"/>
    </source>
</evidence>
<dbReference type="OrthoDB" id="9794400at2"/>
<dbReference type="InterPro" id="IPR029028">
    <property type="entry name" value="Alpha/beta_knot_MTases"/>
</dbReference>
<dbReference type="PANTHER" id="PTHR43191">
    <property type="entry name" value="RRNA METHYLTRANSFERASE 3"/>
    <property type="match status" value="1"/>
</dbReference>
<evidence type="ECO:0000313" key="6">
    <source>
        <dbReference type="Proteomes" id="UP000291289"/>
    </source>
</evidence>
<dbReference type="Gene3D" id="3.40.1280.10">
    <property type="match status" value="1"/>
</dbReference>
<evidence type="ECO:0000256" key="2">
    <source>
        <dbReference type="ARBA" id="ARBA00022603"/>
    </source>
</evidence>
<dbReference type="GO" id="GO:0008173">
    <property type="term" value="F:RNA methyltransferase activity"/>
    <property type="evidence" value="ECO:0007669"/>
    <property type="project" value="InterPro"/>
</dbReference>
<dbReference type="Pfam" id="PF22435">
    <property type="entry name" value="MRM3-like_sub_bind"/>
    <property type="match status" value="1"/>
</dbReference>
<name>A0A4R0QRC7_9BIFI</name>
<sequence length="295" mass="32104">MPMHREIMDNTKASRVRMVSELAQRKTRKKMKRFLVEGPQSVREALLFASESVRDIYVRSDFTQSQVLVDLVNEALDKDIYVHQATSEVIEAISADSQGIVAVVDTSALSHEDSEGSRGFLDALSASTSPEASALIAACWQLRDPGNAGTIIRAADASGCSAVILVGDCVDITNPKVVRSTAGSLFHLPIVSMTEEEFFSSMRNCGGYITAADVYGTEKTPVIELEKALEDNQTQNKKLHAILFGNEARGLTSQLVNSCDRAAVIPLYGNAESLNVAMSASIMLYAFAMRSHREH</sequence>
<keyword evidence="6" id="KW-1185">Reference proteome</keyword>
<dbReference type="GO" id="GO:0003723">
    <property type="term" value="F:RNA binding"/>
    <property type="evidence" value="ECO:0007669"/>
    <property type="project" value="InterPro"/>
</dbReference>
<dbReference type="Gene3D" id="3.30.1330.30">
    <property type="match status" value="1"/>
</dbReference>
<keyword evidence="2 5" id="KW-0489">Methyltransferase</keyword>
<comment type="similarity">
    <text evidence="1">Belongs to the class IV-like SAM-binding methyltransferase superfamily. RNA methyltransferase TrmH family.</text>
</comment>
<dbReference type="InterPro" id="IPR001537">
    <property type="entry name" value="SpoU_MeTrfase"/>
</dbReference>
<dbReference type="SUPFAM" id="SSF75217">
    <property type="entry name" value="alpha/beta knot"/>
    <property type="match status" value="1"/>
</dbReference>
<dbReference type="SUPFAM" id="SSF55315">
    <property type="entry name" value="L30e-like"/>
    <property type="match status" value="1"/>
</dbReference>
<reference evidence="5 6" key="1">
    <citation type="submission" date="2018-12" db="EMBL/GenBank/DDBJ databases">
        <title>Alloscrdovia theropitheci sp. nov: a novel taxon from the feces of the bleeding-herat monkey (Theropithecus geleda).</title>
        <authorList>
            <person name="Modesto M."/>
        </authorList>
    </citation>
    <scope>NUCLEOTIDE SEQUENCE [LARGE SCALE GENOMIC DNA]</scope>
    <source>
        <strain evidence="5 6">GLDI4/2</strain>
    </source>
</reference>
<dbReference type="InterPro" id="IPR053888">
    <property type="entry name" value="MRM3-like_sub_bind"/>
</dbReference>
<protein>
    <submittedName>
        <fullName evidence="5">RNA methyltransferase</fullName>
    </submittedName>
</protein>
<evidence type="ECO:0000256" key="1">
    <source>
        <dbReference type="ARBA" id="ARBA00007228"/>
    </source>
</evidence>
<dbReference type="GO" id="GO:0032259">
    <property type="term" value="P:methylation"/>
    <property type="evidence" value="ECO:0007669"/>
    <property type="project" value="UniProtKB-KW"/>
</dbReference>
<dbReference type="PANTHER" id="PTHR43191:SF2">
    <property type="entry name" value="RRNA METHYLTRANSFERASE 3, MITOCHONDRIAL"/>
    <property type="match status" value="1"/>
</dbReference>
<dbReference type="GO" id="GO:0006396">
    <property type="term" value="P:RNA processing"/>
    <property type="evidence" value="ECO:0007669"/>
    <property type="project" value="InterPro"/>
</dbReference>
<comment type="caution">
    <text evidence="5">The sequence shown here is derived from an EMBL/GenBank/DDBJ whole genome shotgun (WGS) entry which is preliminary data.</text>
</comment>
<dbReference type="InterPro" id="IPR013123">
    <property type="entry name" value="SpoU_subst-bd"/>
</dbReference>
<keyword evidence="3 5" id="KW-0808">Transferase</keyword>